<reference evidence="2 3" key="5">
    <citation type="journal article" date="2011" name="ISME J.">
        <title>Dual transcriptional profiling of a bacterial/fungal confrontation: Collimonas fungivorans versus Aspergillus niger.</title>
        <authorList>
            <person name="Mela F."/>
            <person name="Fritsche K."/>
            <person name="de Boer W."/>
            <person name="van Veen J.A."/>
            <person name="de Graaff L.H."/>
            <person name="van den Berg M."/>
            <person name="Leveau J.H."/>
        </authorList>
    </citation>
    <scope>NUCLEOTIDE SEQUENCE [LARGE SCALE GENOMIC DNA]</scope>
    <source>
        <strain evidence="2 3">Ter331</strain>
    </source>
</reference>
<feature type="chain" id="PRO_5003397109" description="Aspartyl protease family protein" evidence="1">
    <location>
        <begin position="28"/>
        <end position="218"/>
    </location>
</feature>
<organism evidence="2 3">
    <name type="scientific">Collimonas fungivorans (strain Ter331)</name>
    <dbReference type="NCBI Taxonomy" id="1005048"/>
    <lineage>
        <taxon>Bacteria</taxon>
        <taxon>Pseudomonadati</taxon>
        <taxon>Pseudomonadota</taxon>
        <taxon>Betaproteobacteria</taxon>
        <taxon>Burkholderiales</taxon>
        <taxon>Oxalobacteraceae</taxon>
        <taxon>Collimonas</taxon>
    </lineage>
</organism>
<dbReference type="InterPro" id="IPR011969">
    <property type="entry name" value="Clan_AA_Asp_peptidase_C"/>
</dbReference>
<dbReference type="InterPro" id="IPR034122">
    <property type="entry name" value="Retropepsin-like_bacterial"/>
</dbReference>
<dbReference type="Gene3D" id="2.40.70.10">
    <property type="entry name" value="Acid Proteases"/>
    <property type="match status" value="1"/>
</dbReference>
<reference evidence="2 3" key="4">
    <citation type="journal article" date="2010" name="Environ. Microbiol.">
        <title>The bacterial genus Collimonas: mycophagy, weathering and other adaptive solutions to life in oligotrophic soil environments.</title>
        <authorList>
            <person name="Leveau J.H."/>
            <person name="Uroz S."/>
            <person name="de Boer W."/>
        </authorList>
    </citation>
    <scope>NUCLEOTIDE SEQUENCE [LARGE SCALE GENOMIC DNA]</scope>
    <source>
        <strain evidence="2 3">Ter331</strain>
    </source>
</reference>
<evidence type="ECO:0008006" key="4">
    <source>
        <dbReference type="Google" id="ProtNLM"/>
    </source>
</evidence>
<dbReference type="KEGG" id="cfu:CFU_3236"/>
<dbReference type="InterPro" id="IPR021109">
    <property type="entry name" value="Peptidase_aspartic_dom_sf"/>
</dbReference>
<evidence type="ECO:0000256" key="1">
    <source>
        <dbReference type="SAM" id="SignalP"/>
    </source>
</evidence>
<dbReference type="GO" id="GO:0004190">
    <property type="term" value="F:aspartic-type endopeptidase activity"/>
    <property type="evidence" value="ECO:0007669"/>
    <property type="project" value="InterPro"/>
</dbReference>
<keyword evidence="3" id="KW-1185">Reference proteome</keyword>
<proteinExistence type="predicted"/>
<evidence type="ECO:0000313" key="2">
    <source>
        <dbReference type="EMBL" id="AEK63060.1"/>
    </source>
</evidence>
<keyword evidence="1" id="KW-0732">Signal</keyword>
<name>G0ACV5_COLFT</name>
<dbReference type="STRING" id="1005048.CFU_3236"/>
<dbReference type="PROSITE" id="PS00141">
    <property type="entry name" value="ASP_PROTEASE"/>
    <property type="match status" value="1"/>
</dbReference>
<dbReference type="eggNOG" id="COG3577">
    <property type="taxonomic scope" value="Bacteria"/>
</dbReference>
<dbReference type="Pfam" id="PF13975">
    <property type="entry name" value="gag-asp_proteas"/>
    <property type="match status" value="1"/>
</dbReference>
<gene>
    <name evidence="2" type="ordered locus">CFU_3236</name>
</gene>
<reference evidence="2 3" key="2">
    <citation type="journal article" date="2006" name="J. Microbiol. Methods">
        <title>Genomic flank-sequencing of plasposon insertion sites for rapid identification of functional genes.</title>
        <authorList>
            <person name="Leveau J.H."/>
            <person name="Gerards S."/>
            <person name="Fritsche K."/>
            <person name="Zondag G."/>
            <person name="van Veen J.A."/>
        </authorList>
    </citation>
    <scope>NUCLEOTIDE SEQUENCE [LARGE SCALE GENOMIC DNA]</scope>
    <source>
        <strain evidence="2 3">Ter331</strain>
    </source>
</reference>
<sequence length="218" mass="23027">MPRKSDPMRPLALISSLFLFASVTAQASDIGVVGLFPGKAVLVIDGSGPKTFAVGSKVTDDVKLVEANGATATLEIKGKRQVIGIGDYVSRSAPGATSSVTLKVNPQGHFVAQAQINGAMMTMLVDTGATMIALPASDAMRLGVDYKKGRMTMVNTANGAAPAYMVKLNTVKIGDIEMNQVDALVQEAGLPFALLGMSFLNRTEMKREGEMMVLTKRF</sequence>
<dbReference type="SUPFAM" id="SSF50630">
    <property type="entry name" value="Acid proteases"/>
    <property type="match status" value="1"/>
</dbReference>
<dbReference type="HOGENOM" id="CLU_104576_0_0_4"/>
<dbReference type="GO" id="GO:0006508">
    <property type="term" value="P:proteolysis"/>
    <property type="evidence" value="ECO:0007669"/>
    <property type="project" value="InterPro"/>
</dbReference>
<reference evidence="3" key="6">
    <citation type="submission" date="2011-05" db="EMBL/GenBank/DDBJ databases">
        <title>Complete sequence of Collimonas fungivorans Ter331.</title>
        <authorList>
            <person name="Leveau J.H."/>
        </authorList>
    </citation>
    <scope>NUCLEOTIDE SEQUENCE [LARGE SCALE GENOMIC DNA]</scope>
    <source>
        <strain evidence="3">Ter331</strain>
    </source>
</reference>
<dbReference type="InterPro" id="IPR001969">
    <property type="entry name" value="Aspartic_peptidase_AS"/>
</dbReference>
<accession>G0ACV5</accession>
<evidence type="ECO:0000313" key="3">
    <source>
        <dbReference type="Proteomes" id="UP000008392"/>
    </source>
</evidence>
<dbReference type="AlphaFoldDB" id="G0ACV5"/>
<dbReference type="NCBIfam" id="TIGR02281">
    <property type="entry name" value="clan_AA_DTGA"/>
    <property type="match status" value="1"/>
</dbReference>
<dbReference type="CDD" id="cd05483">
    <property type="entry name" value="retropepsin_like_bacteria"/>
    <property type="match status" value="1"/>
</dbReference>
<dbReference type="EMBL" id="CP002745">
    <property type="protein sequence ID" value="AEK63060.1"/>
    <property type="molecule type" value="Genomic_DNA"/>
</dbReference>
<reference evidence="2 3" key="1">
    <citation type="journal article" date="2004" name="Environ. Microbiol.">
        <title>Phylogeny-function analysis of (meta)genomic libraries: screening for expression of ribosomal RNA genes by large-insert library fluorescent in situ hybridization (LIL-FISH).</title>
        <authorList>
            <person name="Leveau J.H."/>
            <person name="Gerards S."/>
            <person name="de Boer W."/>
            <person name="van Veen J.A."/>
        </authorList>
    </citation>
    <scope>NUCLEOTIDE SEQUENCE [LARGE SCALE GENOMIC DNA]</scope>
    <source>
        <strain evidence="2 3">Ter331</strain>
    </source>
</reference>
<reference evidence="2 3" key="3">
    <citation type="journal article" date="2008" name="FEMS Microbiol. Ecol.">
        <title>Identification and characterization of genes underlying chitinolysis in Collimonas fungivorans Ter331.</title>
        <authorList>
            <person name="Fritsche K."/>
            <person name="de Boer W."/>
            <person name="Gerards S."/>
            <person name="van den Berg M."/>
            <person name="van Veen J.A."/>
            <person name="Leveau J.H."/>
        </authorList>
    </citation>
    <scope>NUCLEOTIDE SEQUENCE [LARGE SCALE GENOMIC DNA]</scope>
    <source>
        <strain evidence="2 3">Ter331</strain>
    </source>
</reference>
<protein>
    <recommendedName>
        <fullName evidence="4">Aspartyl protease family protein</fullName>
    </recommendedName>
</protein>
<dbReference type="Proteomes" id="UP000008392">
    <property type="component" value="Chromosome"/>
</dbReference>
<feature type="signal peptide" evidence="1">
    <location>
        <begin position="1"/>
        <end position="27"/>
    </location>
</feature>